<protein>
    <submittedName>
        <fullName evidence="1">Uncharacterized protein</fullName>
    </submittedName>
</protein>
<dbReference type="PhylomeDB" id="A0A0G4EJA7"/>
<gene>
    <name evidence="1" type="ORF">Vbra_7501</name>
</gene>
<sequence>MFPFARRVRPLALRRLASSHLQTLPTIGRAFSSAADVMPQPGQRFTIDGPPEGKGYYPIEYAVKLPDLTEKEMKEISRRLGAEYLSVAPSARQHSYPPKGVRHQGTPCVNLVCEGSGKPINVLFVVDTTAVWTYFTKEARELLHPDRVISPLFRIRIEDHLGKDLLIECADLFGDFEHINILATTAMAKLGWWPVVDWGRGSFVMAPVSIGERQWGPGVWAGWDGEGLQVAAREPLTSSSALSSAPNVKSPAGQVLHREEKVTSFDGPAEGKARYPHEYAVKLPDLTEEDMKEISRRLGAEYLSVAPYPRQHSYPPEGVLHVPLYRLCVNLVCRWDPLHGGFGKPINVLFVIDTTAVWSYLSKRAMAALLEKPIDSDAIDSGALPSTVTVRIEDHLGKDRLIECAQSFGDWEHINILGTKAMGRLGWSPLLDWDTGLVIMAPVRIGKVRWWPGVWAQIDSGKWSCS</sequence>
<reference evidence="1 2" key="1">
    <citation type="submission" date="2014-11" db="EMBL/GenBank/DDBJ databases">
        <authorList>
            <person name="Zhu J."/>
            <person name="Qi W."/>
            <person name="Song R."/>
        </authorList>
    </citation>
    <scope>NUCLEOTIDE SEQUENCE [LARGE SCALE GENOMIC DNA]</scope>
</reference>
<dbReference type="VEuPathDB" id="CryptoDB:Vbra_7501"/>
<evidence type="ECO:0000313" key="2">
    <source>
        <dbReference type="Proteomes" id="UP000041254"/>
    </source>
</evidence>
<organism evidence="1 2">
    <name type="scientific">Vitrella brassicaformis (strain CCMP3155)</name>
    <dbReference type="NCBI Taxonomy" id="1169540"/>
    <lineage>
        <taxon>Eukaryota</taxon>
        <taxon>Sar</taxon>
        <taxon>Alveolata</taxon>
        <taxon>Colpodellida</taxon>
        <taxon>Vitrellaceae</taxon>
        <taxon>Vitrella</taxon>
    </lineage>
</organism>
<dbReference type="EMBL" id="CDMY01000242">
    <property type="protein sequence ID" value="CEL96005.1"/>
    <property type="molecule type" value="Genomic_DNA"/>
</dbReference>
<name>A0A0G4EJA7_VITBC</name>
<keyword evidence="2" id="KW-1185">Reference proteome</keyword>
<evidence type="ECO:0000313" key="1">
    <source>
        <dbReference type="EMBL" id="CEL96005.1"/>
    </source>
</evidence>
<proteinExistence type="predicted"/>
<dbReference type="AlphaFoldDB" id="A0A0G4EJA7"/>
<accession>A0A0G4EJA7</accession>
<dbReference type="InParanoid" id="A0A0G4EJA7"/>
<dbReference type="Proteomes" id="UP000041254">
    <property type="component" value="Unassembled WGS sequence"/>
</dbReference>